<evidence type="ECO:0000259" key="3">
    <source>
        <dbReference type="Pfam" id="PF00724"/>
    </source>
</evidence>
<dbReference type="Proteomes" id="UP000018208">
    <property type="component" value="Unassembled WGS sequence"/>
</dbReference>
<organism evidence="4">
    <name type="scientific">Spironucleus salmonicida</name>
    <dbReference type="NCBI Taxonomy" id="348837"/>
    <lineage>
        <taxon>Eukaryota</taxon>
        <taxon>Metamonada</taxon>
        <taxon>Diplomonadida</taxon>
        <taxon>Hexamitidae</taxon>
        <taxon>Hexamitinae</taxon>
        <taxon>Spironucleus</taxon>
    </lineage>
</organism>
<gene>
    <name evidence="4" type="ORF">SS50377_12178</name>
    <name evidence="6" type="ORF">SS50377_26354</name>
</gene>
<dbReference type="InterPro" id="IPR001155">
    <property type="entry name" value="OxRdtase_FMN_N"/>
</dbReference>
<dbReference type="EMBL" id="JX549109">
    <property type="protein sequence ID" value="AFV80084.1"/>
    <property type="molecule type" value="Genomic_DNA"/>
</dbReference>
<evidence type="ECO:0000256" key="2">
    <source>
        <dbReference type="ARBA" id="ARBA00023002"/>
    </source>
</evidence>
<dbReference type="InterPro" id="IPR013785">
    <property type="entry name" value="Aldolase_TIM"/>
</dbReference>
<keyword evidence="7" id="KW-1185">Reference proteome</keyword>
<dbReference type="EMBL" id="AUWU02000006">
    <property type="protein sequence ID" value="KAH0572145.1"/>
    <property type="molecule type" value="Genomic_DNA"/>
</dbReference>
<dbReference type="InterPro" id="IPR051799">
    <property type="entry name" value="NADH_flavin_oxidoreductase"/>
</dbReference>
<dbReference type="VEuPathDB" id="GiardiaDB:SS50377_26354"/>
<dbReference type="SUPFAM" id="SSF51395">
    <property type="entry name" value="FMN-linked oxidoreductases"/>
    <property type="match status" value="1"/>
</dbReference>
<evidence type="ECO:0000313" key="6">
    <source>
        <dbReference type="EMBL" id="KAH0572145.1"/>
    </source>
</evidence>
<name>K7R5G9_9EUKA</name>
<feature type="domain" description="NADH:flavin oxidoreductase/NADH oxidase N-terminal" evidence="3">
    <location>
        <begin position="40"/>
        <end position="174"/>
    </location>
</feature>
<dbReference type="PANTHER" id="PTHR43656">
    <property type="entry name" value="BINDING OXIDOREDUCTASE, PUTATIVE (AFU_ORTHOLOGUE AFUA_2G08260)-RELATED"/>
    <property type="match status" value="1"/>
</dbReference>
<reference evidence="5 6" key="2">
    <citation type="journal article" date="2014" name="PLoS Genet.">
        <title>The Genome of Spironucleus salmonicida Highlights a Fish Pathogen Adapted to Fluctuating Environments.</title>
        <authorList>
            <person name="Xu F."/>
            <person name="Jerlstrom-Hultqvist J."/>
            <person name="Einarsson E."/>
            <person name="Astvaldsson A."/>
            <person name="Svard S.G."/>
            <person name="Andersson J.O."/>
        </authorList>
    </citation>
    <scope>NUCLEOTIDE SEQUENCE</scope>
    <source>
        <strain evidence="6">ATCC 50377</strain>
    </source>
</reference>
<keyword evidence="2" id="KW-0560">Oxidoreductase</keyword>
<evidence type="ECO:0000313" key="7">
    <source>
        <dbReference type="Proteomes" id="UP000018208"/>
    </source>
</evidence>
<reference evidence="6" key="3">
    <citation type="submission" date="2020-12" db="EMBL/GenBank/DDBJ databases">
        <title>New Spironucleus salmonicida genome in near-complete chromosomes.</title>
        <authorList>
            <person name="Xu F."/>
            <person name="Kurt Z."/>
            <person name="Jimenez-Gonzalez A."/>
            <person name="Astvaldsson A."/>
            <person name="Andersson J.O."/>
            <person name="Svard S.G."/>
        </authorList>
    </citation>
    <scope>NUCLEOTIDE SEQUENCE</scope>
    <source>
        <strain evidence="6">ATCC 50377</strain>
    </source>
</reference>
<dbReference type="EMBL" id="KI546035">
    <property type="protein sequence ID" value="EST47779.1"/>
    <property type="molecule type" value="Genomic_DNA"/>
</dbReference>
<sequence length="378" mass="42848">MTITLPVSKIVIQKPYIKSATSERLADSAGAPHEEYSTLYKKIAQNRQIGLLISGHIAVSRDGRAEHNQIYFSSRDKTHSTLTIRNLKRMIKQYKASTTTPIIAQISHSGSQTPKILFPSHVYGFKPVKNGMFMFPSTLEPPRNYVIEQFSEACQIALKCGFDGVQLHFAHGYLGADCVENCPEFADKIFQSCRENVPKNKIFSVKLNSNAFSVPFIEKIQNDVDFVEMSAGSYSEPLKLIENHKKRYSAEFSEALMEKKLQCLVCATGGFYSIQEGQNALDLKQCNLVGFGRLFCLPGADKVVRLSDRGAVRQFLRKKLPLATSGPNTVFYQEILQQRGRGNEKWRLPRYQCVWEGMVLLNWAIGRTRYATKRAWRK</sequence>
<dbReference type="PANTHER" id="PTHR43656:SF2">
    <property type="entry name" value="BINDING OXIDOREDUCTASE, PUTATIVE (AFU_ORTHOLOGUE AFUA_2G08260)-RELATED"/>
    <property type="match status" value="1"/>
</dbReference>
<reference evidence="4" key="1">
    <citation type="journal article" date="2013" name="Nat. Commun.">
        <title>Hydrogenosomes in the diplomonad Spironucleus salmonicida.</title>
        <authorList>
            <person name="Jerlstrom-Hultqvist J."/>
            <person name="Einarsson E."/>
            <person name="Xu F."/>
            <person name="Hjort K."/>
            <person name="Ek B."/>
            <person name="Steinhauf D."/>
            <person name="Hultenby K."/>
            <person name="Bergquist J."/>
            <person name="Andersson J.O."/>
            <person name="Svard S.G."/>
        </authorList>
    </citation>
    <scope>NUCLEOTIDE SEQUENCE</scope>
    <source>
        <strain evidence="4">ATCC 50377</strain>
    </source>
</reference>
<dbReference type="OrthoDB" id="72788at2759"/>
<dbReference type="AlphaFoldDB" id="K7R5G9"/>
<evidence type="ECO:0000313" key="4">
    <source>
        <dbReference type="EMBL" id="AFV80084.1"/>
    </source>
</evidence>
<dbReference type="GO" id="GO:0016491">
    <property type="term" value="F:oxidoreductase activity"/>
    <property type="evidence" value="ECO:0007669"/>
    <property type="project" value="UniProtKB-KW"/>
</dbReference>
<evidence type="ECO:0000313" key="5">
    <source>
        <dbReference type="EMBL" id="EST47779.1"/>
    </source>
</evidence>
<dbReference type="Pfam" id="PF00724">
    <property type="entry name" value="Oxidored_FMN"/>
    <property type="match status" value="1"/>
</dbReference>
<accession>K7R5G9</accession>
<evidence type="ECO:0000256" key="1">
    <source>
        <dbReference type="ARBA" id="ARBA00022630"/>
    </source>
</evidence>
<proteinExistence type="predicted"/>
<protein>
    <submittedName>
        <fullName evidence="5">FAD/FMN dependent oxidoreductase</fullName>
    </submittedName>
    <submittedName>
        <fullName evidence="4">NADH oxidase</fullName>
    </submittedName>
</protein>
<dbReference type="GO" id="GO:0010181">
    <property type="term" value="F:FMN binding"/>
    <property type="evidence" value="ECO:0007669"/>
    <property type="project" value="InterPro"/>
</dbReference>
<keyword evidence="1" id="KW-0285">Flavoprotein</keyword>
<dbReference type="Gene3D" id="3.20.20.70">
    <property type="entry name" value="Aldolase class I"/>
    <property type="match status" value="1"/>
</dbReference>